<keyword evidence="3" id="KW-1185">Reference proteome</keyword>
<dbReference type="Proteomes" id="UP000265703">
    <property type="component" value="Unassembled WGS sequence"/>
</dbReference>
<feature type="transmembrane region" description="Helical" evidence="1">
    <location>
        <begin position="54"/>
        <end position="73"/>
    </location>
</feature>
<comment type="caution">
    <text evidence="2">The sequence shown here is derived from an EMBL/GenBank/DDBJ whole genome shotgun (WGS) entry which is preliminary data.</text>
</comment>
<keyword evidence="1" id="KW-0472">Membrane</keyword>
<gene>
    <name evidence="2" type="ORF">C1645_776368</name>
</gene>
<evidence type="ECO:0000313" key="3">
    <source>
        <dbReference type="Proteomes" id="UP000265703"/>
    </source>
</evidence>
<name>A0A397SY58_9GLOM</name>
<feature type="transmembrane region" description="Helical" evidence="1">
    <location>
        <begin position="142"/>
        <end position="164"/>
    </location>
</feature>
<reference evidence="2 3" key="1">
    <citation type="submission" date="2018-06" db="EMBL/GenBank/DDBJ databases">
        <title>Comparative genomics reveals the genomic features of Rhizophagus irregularis, R. cerebriforme, R. diaphanum and Gigaspora rosea, and their symbiotic lifestyle signature.</title>
        <authorList>
            <person name="Morin E."/>
            <person name="San Clemente H."/>
            <person name="Chen E.C.H."/>
            <person name="De La Providencia I."/>
            <person name="Hainaut M."/>
            <person name="Kuo A."/>
            <person name="Kohler A."/>
            <person name="Murat C."/>
            <person name="Tang N."/>
            <person name="Roy S."/>
            <person name="Loubradou J."/>
            <person name="Henrissat B."/>
            <person name="Grigoriev I.V."/>
            <person name="Corradi N."/>
            <person name="Roux C."/>
            <person name="Martin F.M."/>
        </authorList>
    </citation>
    <scope>NUCLEOTIDE SEQUENCE [LARGE SCALE GENOMIC DNA]</scope>
    <source>
        <strain evidence="2 3">DAOM 227022</strain>
    </source>
</reference>
<dbReference type="OrthoDB" id="2386720at2759"/>
<organism evidence="2 3">
    <name type="scientific">Glomus cerebriforme</name>
    <dbReference type="NCBI Taxonomy" id="658196"/>
    <lineage>
        <taxon>Eukaryota</taxon>
        <taxon>Fungi</taxon>
        <taxon>Fungi incertae sedis</taxon>
        <taxon>Mucoromycota</taxon>
        <taxon>Glomeromycotina</taxon>
        <taxon>Glomeromycetes</taxon>
        <taxon>Glomerales</taxon>
        <taxon>Glomeraceae</taxon>
        <taxon>Glomus</taxon>
    </lineage>
</organism>
<accession>A0A397SY58</accession>
<keyword evidence="1" id="KW-0812">Transmembrane</keyword>
<protein>
    <recommendedName>
        <fullName evidence="4">MARVEL domain-containing protein</fullName>
    </recommendedName>
</protein>
<dbReference type="AlphaFoldDB" id="A0A397SY58"/>
<evidence type="ECO:0000256" key="1">
    <source>
        <dbReference type="SAM" id="Phobius"/>
    </source>
</evidence>
<feature type="transmembrane region" description="Helical" evidence="1">
    <location>
        <begin position="12"/>
        <end position="34"/>
    </location>
</feature>
<proteinExistence type="predicted"/>
<dbReference type="EMBL" id="QKYT01000290">
    <property type="protein sequence ID" value="RIA87851.1"/>
    <property type="molecule type" value="Genomic_DNA"/>
</dbReference>
<evidence type="ECO:0000313" key="2">
    <source>
        <dbReference type="EMBL" id="RIA87851.1"/>
    </source>
</evidence>
<keyword evidence="1" id="KW-1133">Transmembrane helix</keyword>
<sequence length="241" mass="25887">MAPRVTNCCVCIPLSNGVVIITLLWLAYGLYVTIVSGLNISSTAVGTANLANMILYLFISIGATFGLYVLSFARTYKLLRIYSKIAYFILAVDIVSNLATVIIFIMSREAIIDLCTAASMDFFSYYSNAEIISECTSKYNSALAGVIALAVISNILSVYFAIVISSYVQRKKEKEDAAAVTANSANVANTVNVPTIVTAGVPIRDATGYVTAVAVAVDQNPYGQAKEVDQHPFGQTKEDMP</sequence>
<evidence type="ECO:0008006" key="4">
    <source>
        <dbReference type="Google" id="ProtNLM"/>
    </source>
</evidence>
<feature type="transmembrane region" description="Helical" evidence="1">
    <location>
        <begin position="85"/>
        <end position="106"/>
    </location>
</feature>